<dbReference type="RefSeq" id="WP_345247869.1">
    <property type="nucleotide sequence ID" value="NZ_BAABHD010000081.1"/>
</dbReference>
<organism evidence="1 2">
    <name type="scientific">Nibrella saemangeumensis</name>
    <dbReference type="NCBI Taxonomy" id="1084526"/>
    <lineage>
        <taxon>Bacteria</taxon>
        <taxon>Pseudomonadati</taxon>
        <taxon>Bacteroidota</taxon>
        <taxon>Cytophagia</taxon>
        <taxon>Cytophagales</taxon>
        <taxon>Spirosomataceae</taxon>
        <taxon>Nibrella</taxon>
    </lineage>
</organism>
<keyword evidence="2" id="KW-1185">Reference proteome</keyword>
<sequence>MSAWNFENARHLLTRCLFGYTRGDLDKALSYSTATDFVSKELLADKSLPDPPGTWVAEAPVANNGTVDGTRYRDLTFWWLQRMLTEQTHMREKMVLFWHNHFTSDREKVNFPQHMYQQNMLFRKYAFGNFKQFTKDVTIDPAMLIYLDGRQNNRNAPNENFARELMELFTVGIGNYTEDDIKQAALALTGWRVDGLKAVFNQNGFANTNKTFLGKTGNFTYTDIIDILFTKDILANFICQKLYKEFVYYKPNGAFVSEMAAVFRQADYELKPVLQFLLTSDEFYRTDYRGAKIKSPVELLIGTLKALSITNPDWGYVTEASRTLQQQLFNPPTVQGWIGQRDWISSSTLPLRGSFTDSVINGRRLNGQRLPFSIDALTYARSYPSSEKAELFVRDVTDYLLAYPIAPKKREFLLDTLLDGTISENWSTNTPMADVRIQKFLRTVMRQPEFQLC</sequence>
<dbReference type="Proteomes" id="UP001501175">
    <property type="component" value="Unassembled WGS sequence"/>
</dbReference>
<gene>
    <name evidence="1" type="ORF">GCM10023189_48130</name>
</gene>
<dbReference type="Pfam" id="PF08811">
    <property type="entry name" value="DUF1800"/>
    <property type="match status" value="1"/>
</dbReference>
<protein>
    <submittedName>
        <fullName evidence="1">DUF1800 domain-containing protein</fullName>
    </submittedName>
</protein>
<evidence type="ECO:0000313" key="2">
    <source>
        <dbReference type="Proteomes" id="UP001501175"/>
    </source>
</evidence>
<dbReference type="EMBL" id="BAABHD010000081">
    <property type="protein sequence ID" value="GAA4466295.1"/>
    <property type="molecule type" value="Genomic_DNA"/>
</dbReference>
<name>A0ABP8NF52_9BACT</name>
<reference evidence="2" key="1">
    <citation type="journal article" date="2019" name="Int. J. Syst. Evol. Microbiol.">
        <title>The Global Catalogue of Microorganisms (GCM) 10K type strain sequencing project: providing services to taxonomists for standard genome sequencing and annotation.</title>
        <authorList>
            <consortium name="The Broad Institute Genomics Platform"/>
            <consortium name="The Broad Institute Genome Sequencing Center for Infectious Disease"/>
            <person name="Wu L."/>
            <person name="Ma J."/>
        </authorList>
    </citation>
    <scope>NUCLEOTIDE SEQUENCE [LARGE SCALE GENOMIC DNA]</scope>
    <source>
        <strain evidence="2">JCM 17927</strain>
    </source>
</reference>
<dbReference type="InterPro" id="IPR014917">
    <property type="entry name" value="DUF1800"/>
</dbReference>
<proteinExistence type="predicted"/>
<evidence type="ECO:0000313" key="1">
    <source>
        <dbReference type="EMBL" id="GAA4466295.1"/>
    </source>
</evidence>
<accession>A0ABP8NF52</accession>
<comment type="caution">
    <text evidence="1">The sequence shown here is derived from an EMBL/GenBank/DDBJ whole genome shotgun (WGS) entry which is preliminary data.</text>
</comment>